<dbReference type="KEGG" id="eee:113584833"/>
<dbReference type="AlphaFoldDB" id="A0A4W4HHG6"/>
<feature type="compositionally biased region" description="Basic and acidic residues" evidence="7">
    <location>
        <begin position="92"/>
        <end position="101"/>
    </location>
</feature>
<evidence type="ECO:0000256" key="6">
    <source>
        <dbReference type="ARBA" id="ARBA00023242"/>
    </source>
</evidence>
<feature type="compositionally biased region" description="Basic and acidic residues" evidence="7">
    <location>
        <begin position="42"/>
        <end position="54"/>
    </location>
</feature>
<reference evidence="8" key="5">
    <citation type="submission" date="2025-09" db="UniProtKB">
        <authorList>
            <consortium name="Ensembl"/>
        </authorList>
    </citation>
    <scope>IDENTIFICATION</scope>
</reference>
<dbReference type="PANTHER" id="PTHR14482:SF0">
    <property type="entry name" value="PROTEIN CUSTOS"/>
    <property type="match status" value="1"/>
</dbReference>
<name>A0A4W4HHG6_ELEEL</name>
<evidence type="ECO:0000256" key="3">
    <source>
        <dbReference type="ARBA" id="ARBA00013465"/>
    </source>
</evidence>
<protein>
    <recommendedName>
        <fullName evidence="3">Protein CUSTOS</fullName>
    </recommendedName>
</protein>
<comment type="subcellular location">
    <subcellularLocation>
        <location evidence="1">Nucleus envelope</location>
    </subcellularLocation>
</comment>
<dbReference type="Ensembl" id="ENSEEET00000051319.2">
    <property type="protein sequence ID" value="ENSEEEP00000050765.2"/>
    <property type="gene ID" value="ENSEEEG00000023850.2"/>
</dbReference>
<dbReference type="Pfam" id="PF23999">
    <property type="entry name" value="CUSTOS"/>
    <property type="match status" value="1"/>
</dbReference>
<dbReference type="GeneTree" id="ENSGT00390000010771"/>
<feature type="region of interest" description="Disordered" evidence="7">
    <location>
        <begin position="24"/>
        <end position="61"/>
    </location>
</feature>
<evidence type="ECO:0000256" key="4">
    <source>
        <dbReference type="ARBA" id="ARBA00022473"/>
    </source>
</evidence>
<dbReference type="STRING" id="8005.ENSEEEP00000050765"/>
<dbReference type="InterPro" id="IPR026694">
    <property type="entry name" value="CUSTOS"/>
</dbReference>
<feature type="compositionally biased region" description="Basic and acidic residues" evidence="7">
    <location>
        <begin position="188"/>
        <end position="200"/>
    </location>
</feature>
<keyword evidence="5" id="KW-0879">Wnt signaling pathway</keyword>
<dbReference type="RefSeq" id="XP_026877815.2">
    <property type="nucleotide sequence ID" value="XM_027022014.2"/>
</dbReference>
<evidence type="ECO:0000256" key="5">
    <source>
        <dbReference type="ARBA" id="ARBA00022687"/>
    </source>
</evidence>
<proteinExistence type="inferred from homology"/>
<evidence type="ECO:0000313" key="9">
    <source>
        <dbReference type="Proteomes" id="UP000314983"/>
    </source>
</evidence>
<dbReference type="GO" id="GO:0097065">
    <property type="term" value="P:anterior head development"/>
    <property type="evidence" value="ECO:0007669"/>
    <property type="project" value="Ensembl"/>
</dbReference>
<gene>
    <name evidence="8" type="primary">c18h12orf43</name>
</gene>
<reference evidence="8" key="3">
    <citation type="submission" date="2020-05" db="EMBL/GenBank/DDBJ databases">
        <title>Electrophorus electricus (electric eel) genome, fEleEle1, primary haplotype.</title>
        <authorList>
            <person name="Myers G."/>
            <person name="Meyer A."/>
            <person name="Fedrigo O."/>
            <person name="Formenti G."/>
            <person name="Rhie A."/>
            <person name="Tracey A."/>
            <person name="Sims Y."/>
            <person name="Jarvis E.D."/>
        </authorList>
    </citation>
    <scope>NUCLEOTIDE SEQUENCE [LARGE SCALE GENOMIC DNA]</scope>
</reference>
<dbReference type="GO" id="GO:0060061">
    <property type="term" value="P:Spemann organizer formation"/>
    <property type="evidence" value="ECO:0007669"/>
    <property type="project" value="Ensembl"/>
</dbReference>
<evidence type="ECO:0000313" key="8">
    <source>
        <dbReference type="Ensembl" id="ENSEEEP00000050765.2"/>
    </source>
</evidence>
<organism evidence="8 9">
    <name type="scientific">Electrophorus electricus</name>
    <name type="common">Electric eel</name>
    <name type="synonym">Gymnotus electricus</name>
    <dbReference type="NCBI Taxonomy" id="8005"/>
    <lineage>
        <taxon>Eukaryota</taxon>
        <taxon>Metazoa</taxon>
        <taxon>Chordata</taxon>
        <taxon>Craniata</taxon>
        <taxon>Vertebrata</taxon>
        <taxon>Euteleostomi</taxon>
        <taxon>Actinopterygii</taxon>
        <taxon>Neopterygii</taxon>
        <taxon>Teleostei</taxon>
        <taxon>Ostariophysi</taxon>
        <taxon>Gymnotiformes</taxon>
        <taxon>Gymnotoidei</taxon>
        <taxon>Gymnotidae</taxon>
        <taxon>Electrophorus</taxon>
    </lineage>
</organism>
<feature type="compositionally biased region" description="Basic residues" evidence="7">
    <location>
        <begin position="223"/>
        <end position="232"/>
    </location>
</feature>
<dbReference type="GO" id="GO:0030178">
    <property type="term" value="P:negative regulation of Wnt signaling pathway"/>
    <property type="evidence" value="ECO:0007669"/>
    <property type="project" value="Ensembl"/>
</dbReference>
<feature type="region of interest" description="Disordered" evidence="7">
    <location>
        <begin position="157"/>
        <end position="241"/>
    </location>
</feature>
<reference evidence="9" key="1">
    <citation type="journal article" date="2014" name="Science">
        <title>Nonhuman genetics. Genomic basis for the convergent evolution of electric organs.</title>
        <authorList>
            <person name="Gallant J.R."/>
            <person name="Traeger L.L."/>
            <person name="Volkening J.D."/>
            <person name="Moffett H."/>
            <person name="Chen P.H."/>
            <person name="Novina C.D."/>
            <person name="Phillips G.N.Jr."/>
            <person name="Anand R."/>
            <person name="Wells G.B."/>
            <person name="Pinch M."/>
            <person name="Guth R."/>
            <person name="Unguez G.A."/>
            <person name="Albert J.S."/>
            <person name="Zakon H.H."/>
            <person name="Samanta M.P."/>
            <person name="Sussman M.R."/>
        </authorList>
    </citation>
    <scope>NUCLEOTIDE SEQUENCE [LARGE SCALE GENOMIC DNA]</scope>
</reference>
<evidence type="ECO:0000256" key="1">
    <source>
        <dbReference type="ARBA" id="ARBA00004259"/>
    </source>
</evidence>
<keyword evidence="6" id="KW-0539">Nucleus</keyword>
<accession>A0A4W4HHG6</accession>
<reference evidence="8" key="4">
    <citation type="submission" date="2025-08" db="UniProtKB">
        <authorList>
            <consortium name="Ensembl"/>
        </authorList>
    </citation>
    <scope>IDENTIFICATION</scope>
</reference>
<comment type="similarity">
    <text evidence="2">Belongs to the CUSTOS family.</text>
</comment>
<dbReference type="OMA" id="THNANPA"/>
<keyword evidence="4" id="KW-0217">Developmental protein</keyword>
<dbReference type="GO" id="GO:0005635">
    <property type="term" value="C:nuclear envelope"/>
    <property type="evidence" value="ECO:0007669"/>
    <property type="project" value="UniProtKB-SubCell"/>
</dbReference>
<evidence type="ECO:0000256" key="7">
    <source>
        <dbReference type="SAM" id="MobiDB-lite"/>
    </source>
</evidence>
<sequence>MSSTESSSEDENTERFKEAVWILGPRPNGAKRGPDTHAQVSKRVDVSEHEHDGNELQTTPEFRRHVARKLAVMLDSFVTEVSSGTPEPEPCENAHHGDDAGFRLFSTSLPGRWWKEQTPPLPPKRPPAPSSSDSDSEMELRLREAAVCVSDLLSFSTEKAQETGETEEGTKDSAGPVMKKRKRKRKTGPTEERQEEESLSKADGAIVHKQSTSQEQGSEEHVLKRRKKKSKIKRLDVGGQN</sequence>
<dbReference type="Proteomes" id="UP000314983">
    <property type="component" value="Chromosome 18"/>
</dbReference>
<feature type="compositionally biased region" description="Basic residues" evidence="7">
    <location>
        <begin position="178"/>
        <end position="187"/>
    </location>
</feature>
<evidence type="ECO:0000256" key="2">
    <source>
        <dbReference type="ARBA" id="ARBA00008632"/>
    </source>
</evidence>
<dbReference type="GO" id="GO:0016055">
    <property type="term" value="P:Wnt signaling pathway"/>
    <property type="evidence" value="ECO:0007669"/>
    <property type="project" value="UniProtKB-KW"/>
</dbReference>
<feature type="compositionally biased region" description="Pro residues" evidence="7">
    <location>
        <begin position="119"/>
        <end position="129"/>
    </location>
</feature>
<dbReference type="PANTHER" id="PTHR14482">
    <property type="entry name" value="CHROMOSOME 12 ORF 43 HOMOLOG"/>
    <property type="match status" value="1"/>
</dbReference>
<keyword evidence="9" id="KW-1185">Reference proteome</keyword>
<dbReference type="CTD" id="113584833"/>
<dbReference type="GeneID" id="113584833"/>
<feature type="region of interest" description="Disordered" evidence="7">
    <location>
        <begin position="80"/>
        <end position="143"/>
    </location>
</feature>
<reference evidence="9" key="2">
    <citation type="journal article" date="2017" name="Sci. Adv.">
        <title>A tail of two voltages: Proteomic comparison of the three electric organs of the electric eel.</title>
        <authorList>
            <person name="Traeger L.L."/>
            <person name="Sabat G."/>
            <person name="Barrett-Wilt G.A."/>
            <person name="Wells G.B."/>
            <person name="Sussman M.R."/>
        </authorList>
    </citation>
    <scope>NUCLEOTIDE SEQUENCE [LARGE SCALE GENOMIC DNA]</scope>
</reference>